<keyword evidence="5" id="KW-0902">Two-component regulatory system</keyword>
<evidence type="ECO:0000256" key="7">
    <source>
        <dbReference type="SAM" id="Phobius"/>
    </source>
</evidence>
<keyword evidence="3" id="KW-0808">Transferase</keyword>
<dbReference type="AlphaFoldDB" id="A0A1H8ULB9"/>
<dbReference type="InterPro" id="IPR036890">
    <property type="entry name" value="HATPase_C_sf"/>
</dbReference>
<organism evidence="8 9">
    <name type="scientific">Rhodopseudomonas pseudopalustris</name>
    <dbReference type="NCBI Taxonomy" id="1513892"/>
    <lineage>
        <taxon>Bacteria</taxon>
        <taxon>Pseudomonadati</taxon>
        <taxon>Pseudomonadota</taxon>
        <taxon>Alphaproteobacteria</taxon>
        <taxon>Hyphomicrobiales</taxon>
        <taxon>Nitrobacteraceae</taxon>
        <taxon>Rhodopseudomonas</taxon>
    </lineage>
</organism>
<evidence type="ECO:0000256" key="4">
    <source>
        <dbReference type="ARBA" id="ARBA00022777"/>
    </source>
</evidence>
<accession>A0A1H8ULB9</accession>
<protein>
    <recommendedName>
        <fullName evidence="2">histidine kinase</fullName>
        <ecNumber evidence="2">2.7.13.3</ecNumber>
    </recommendedName>
</protein>
<dbReference type="InterPro" id="IPR050482">
    <property type="entry name" value="Sensor_HK_TwoCompSys"/>
</dbReference>
<dbReference type="EMBL" id="FODT01000007">
    <property type="protein sequence ID" value="SEP03674.1"/>
    <property type="molecule type" value="Genomic_DNA"/>
</dbReference>
<keyword evidence="7" id="KW-0472">Membrane</keyword>
<evidence type="ECO:0000256" key="1">
    <source>
        <dbReference type="ARBA" id="ARBA00000085"/>
    </source>
</evidence>
<feature type="transmembrane region" description="Helical" evidence="7">
    <location>
        <begin position="20"/>
        <end position="39"/>
    </location>
</feature>
<dbReference type="EC" id="2.7.13.3" evidence="2"/>
<evidence type="ECO:0000313" key="9">
    <source>
        <dbReference type="Proteomes" id="UP000199615"/>
    </source>
</evidence>
<dbReference type="PANTHER" id="PTHR24421:SF10">
    <property type="entry name" value="NITRATE_NITRITE SENSOR PROTEIN NARQ"/>
    <property type="match status" value="1"/>
</dbReference>
<dbReference type="Gene3D" id="3.30.565.10">
    <property type="entry name" value="Histidine kinase-like ATPase, C-terminal domain"/>
    <property type="match status" value="1"/>
</dbReference>
<evidence type="ECO:0000256" key="3">
    <source>
        <dbReference type="ARBA" id="ARBA00022679"/>
    </source>
</evidence>
<proteinExistence type="predicted"/>
<dbReference type="CDD" id="cd16917">
    <property type="entry name" value="HATPase_UhpB-NarQ-NarX-like"/>
    <property type="match status" value="1"/>
</dbReference>
<comment type="catalytic activity">
    <reaction evidence="1">
        <text>ATP + protein L-histidine = ADP + protein N-phospho-L-histidine.</text>
        <dbReference type="EC" id="2.7.13.3"/>
    </reaction>
</comment>
<dbReference type="SUPFAM" id="SSF55874">
    <property type="entry name" value="ATPase domain of HSP90 chaperone/DNA topoisomerase II/histidine kinase"/>
    <property type="match status" value="1"/>
</dbReference>
<gene>
    <name evidence="8" type="ORF">SAMN05444123_107108</name>
</gene>
<keyword evidence="4" id="KW-0418">Kinase</keyword>
<feature type="coiled-coil region" evidence="6">
    <location>
        <begin position="228"/>
        <end position="255"/>
    </location>
</feature>
<evidence type="ECO:0000256" key="5">
    <source>
        <dbReference type="ARBA" id="ARBA00023012"/>
    </source>
</evidence>
<dbReference type="GO" id="GO:0004673">
    <property type="term" value="F:protein histidine kinase activity"/>
    <property type="evidence" value="ECO:0007669"/>
    <property type="project" value="UniProtKB-EC"/>
</dbReference>
<keyword evidence="7" id="KW-0812">Transmembrane</keyword>
<dbReference type="Proteomes" id="UP000199615">
    <property type="component" value="Unassembled WGS sequence"/>
</dbReference>
<evidence type="ECO:0000256" key="6">
    <source>
        <dbReference type="SAM" id="Coils"/>
    </source>
</evidence>
<evidence type="ECO:0000256" key="2">
    <source>
        <dbReference type="ARBA" id="ARBA00012438"/>
    </source>
</evidence>
<name>A0A1H8ULB9_9BRAD</name>
<sequence>MQPLHRIRSIWRRATLLQQFLAAATVTICVSMAVLTYSVSTRLESSIMQAAAEEGALLVGHFIGPHVQELASSDVLSPQNVERLDAMLQTVLNERVKVIKIWMKDGRLVYATNNKLIGEKFPSDHLDKAFGGRVSGSFDDLDDDENTYERELKVPLIEIYAPFYRTGTREVIAVGEVYNDGSRLLGELSHIRTVTAGIVGAVTAPMMLLLFLIVRRASAIVAAHGAALSRKVDEAKALADQNDQLRREADEARLDAIQSNEGLLGQIGQDLHDGPIQLLSILTLKLSEMKPADSGSTALPMVTGSATGGLADLTAAALSDLRDLSIGLVLPQLEGLNARETLLLAVRQHEALTGTRVLTEIGDLTFFPPPPLRTCLFRIVQEGLNNAYYYASGQGQHVSASGSAGQITIVVRDSGSADAPASPRLRKTGLGLPGLHRRVQGFRGSLEIAQLSPGTELRATLPMGDPAGG</sequence>
<feature type="transmembrane region" description="Helical" evidence="7">
    <location>
        <begin position="194"/>
        <end position="214"/>
    </location>
</feature>
<evidence type="ECO:0000313" key="8">
    <source>
        <dbReference type="EMBL" id="SEP03674.1"/>
    </source>
</evidence>
<keyword evidence="7" id="KW-1133">Transmembrane helix</keyword>
<dbReference type="GO" id="GO:0000160">
    <property type="term" value="P:phosphorelay signal transduction system"/>
    <property type="evidence" value="ECO:0007669"/>
    <property type="project" value="UniProtKB-KW"/>
</dbReference>
<dbReference type="PANTHER" id="PTHR24421">
    <property type="entry name" value="NITRATE/NITRITE SENSOR PROTEIN NARX-RELATED"/>
    <property type="match status" value="1"/>
</dbReference>
<reference evidence="9" key="1">
    <citation type="submission" date="2016-10" db="EMBL/GenBank/DDBJ databases">
        <authorList>
            <person name="Varghese N."/>
            <person name="Submissions S."/>
        </authorList>
    </citation>
    <scope>NUCLEOTIDE SEQUENCE [LARGE SCALE GENOMIC DNA]</scope>
    <source>
        <strain evidence="9">DSM 123</strain>
    </source>
</reference>
<keyword evidence="9" id="KW-1185">Reference proteome</keyword>
<keyword evidence="6" id="KW-0175">Coiled coil</keyword>